<dbReference type="EMBL" id="SRLO01000070">
    <property type="protein sequence ID" value="TNN78779.1"/>
    <property type="molecule type" value="Genomic_DNA"/>
</dbReference>
<reference evidence="1 2" key="1">
    <citation type="submission" date="2019-03" db="EMBL/GenBank/DDBJ databases">
        <title>First draft genome of Liparis tanakae, snailfish: a comprehensive survey of snailfish specific genes.</title>
        <authorList>
            <person name="Kim W."/>
            <person name="Song I."/>
            <person name="Jeong J.-H."/>
            <person name="Kim D."/>
            <person name="Kim S."/>
            <person name="Ryu S."/>
            <person name="Song J.Y."/>
            <person name="Lee S.K."/>
        </authorList>
    </citation>
    <scope>NUCLEOTIDE SEQUENCE [LARGE SCALE GENOMIC DNA]</scope>
    <source>
        <tissue evidence="1">Muscle</tissue>
    </source>
</reference>
<proteinExistence type="predicted"/>
<protein>
    <submittedName>
        <fullName evidence="1">Uncharacterized protein</fullName>
    </submittedName>
</protein>
<comment type="caution">
    <text evidence="1">The sequence shown here is derived from an EMBL/GenBank/DDBJ whole genome shotgun (WGS) entry which is preliminary data.</text>
</comment>
<dbReference type="AlphaFoldDB" id="A0A4Z2IL70"/>
<keyword evidence="2" id="KW-1185">Reference proteome</keyword>
<accession>A0A4Z2IL70</accession>
<dbReference type="Proteomes" id="UP000314294">
    <property type="component" value="Unassembled WGS sequence"/>
</dbReference>
<name>A0A4Z2IL70_9TELE</name>
<evidence type="ECO:0000313" key="2">
    <source>
        <dbReference type="Proteomes" id="UP000314294"/>
    </source>
</evidence>
<evidence type="ECO:0000313" key="1">
    <source>
        <dbReference type="EMBL" id="TNN78779.1"/>
    </source>
</evidence>
<organism evidence="1 2">
    <name type="scientific">Liparis tanakae</name>
    <name type="common">Tanaka's snailfish</name>
    <dbReference type="NCBI Taxonomy" id="230148"/>
    <lineage>
        <taxon>Eukaryota</taxon>
        <taxon>Metazoa</taxon>
        <taxon>Chordata</taxon>
        <taxon>Craniata</taxon>
        <taxon>Vertebrata</taxon>
        <taxon>Euteleostomi</taxon>
        <taxon>Actinopterygii</taxon>
        <taxon>Neopterygii</taxon>
        <taxon>Teleostei</taxon>
        <taxon>Neoteleostei</taxon>
        <taxon>Acanthomorphata</taxon>
        <taxon>Eupercaria</taxon>
        <taxon>Perciformes</taxon>
        <taxon>Cottioidei</taxon>
        <taxon>Cottales</taxon>
        <taxon>Liparidae</taxon>
        <taxon>Liparis</taxon>
    </lineage>
</organism>
<gene>
    <name evidence="1" type="ORF">EYF80_010949</name>
</gene>
<sequence length="119" mass="13125">MRFLFNPPQPGYIHLAELWIYKHPAGLLEAPAACRCSTSGHIIVSFLSDGATHRYAQLAKAHMERRALVGAVSLADHHHIDAAGQGGLIDAFIQFFDGHQHLTCQLAHSQLMSRSTQDK</sequence>